<feature type="compositionally biased region" description="Polar residues" evidence="1">
    <location>
        <begin position="81"/>
        <end position="107"/>
    </location>
</feature>
<name>A0A8S3TC60_MYTED</name>
<accession>A0A8S3TC60</accession>
<evidence type="ECO:0000313" key="3">
    <source>
        <dbReference type="Proteomes" id="UP000683360"/>
    </source>
</evidence>
<gene>
    <name evidence="2" type="ORF">MEDL_41917</name>
</gene>
<dbReference type="EMBL" id="CAJPWZ010002014">
    <property type="protein sequence ID" value="CAG2229003.1"/>
    <property type="molecule type" value="Genomic_DNA"/>
</dbReference>
<feature type="region of interest" description="Disordered" evidence="1">
    <location>
        <begin position="43"/>
        <end position="125"/>
    </location>
</feature>
<protein>
    <submittedName>
        <fullName evidence="2">Uncharacterized protein</fullName>
    </submittedName>
</protein>
<sequence length="150" mass="16491">MHYTDLNTGHQIIVEQPIQPGMAMVHQQQPNTADVTEITLETEQQAPSTSVNITNDTEIKTGTDSKTSQASQTSSTIKSQGANIDLSSNDSKIVSQKQATITGQNRRITAKESNKKEIPGSKRKPVTKSDIICLPYAVDKYSEAEFIYSY</sequence>
<comment type="caution">
    <text evidence="2">The sequence shown here is derived from an EMBL/GenBank/DDBJ whole genome shotgun (WGS) entry which is preliminary data.</text>
</comment>
<evidence type="ECO:0000313" key="2">
    <source>
        <dbReference type="EMBL" id="CAG2229003.1"/>
    </source>
</evidence>
<dbReference type="Proteomes" id="UP000683360">
    <property type="component" value="Unassembled WGS sequence"/>
</dbReference>
<keyword evidence="3" id="KW-1185">Reference proteome</keyword>
<feature type="compositionally biased region" description="Low complexity" evidence="1">
    <location>
        <begin position="65"/>
        <end position="80"/>
    </location>
</feature>
<feature type="compositionally biased region" description="Polar residues" evidence="1">
    <location>
        <begin position="43"/>
        <end position="56"/>
    </location>
</feature>
<dbReference type="AlphaFoldDB" id="A0A8S3TC60"/>
<evidence type="ECO:0000256" key="1">
    <source>
        <dbReference type="SAM" id="MobiDB-lite"/>
    </source>
</evidence>
<feature type="compositionally biased region" description="Basic and acidic residues" evidence="1">
    <location>
        <begin position="109"/>
        <end position="120"/>
    </location>
</feature>
<reference evidence="2" key="1">
    <citation type="submission" date="2021-03" db="EMBL/GenBank/DDBJ databases">
        <authorList>
            <person name="Bekaert M."/>
        </authorList>
    </citation>
    <scope>NUCLEOTIDE SEQUENCE</scope>
</reference>
<proteinExistence type="predicted"/>
<organism evidence="2 3">
    <name type="scientific">Mytilus edulis</name>
    <name type="common">Blue mussel</name>
    <dbReference type="NCBI Taxonomy" id="6550"/>
    <lineage>
        <taxon>Eukaryota</taxon>
        <taxon>Metazoa</taxon>
        <taxon>Spiralia</taxon>
        <taxon>Lophotrochozoa</taxon>
        <taxon>Mollusca</taxon>
        <taxon>Bivalvia</taxon>
        <taxon>Autobranchia</taxon>
        <taxon>Pteriomorphia</taxon>
        <taxon>Mytilida</taxon>
        <taxon>Mytiloidea</taxon>
        <taxon>Mytilidae</taxon>
        <taxon>Mytilinae</taxon>
        <taxon>Mytilus</taxon>
    </lineage>
</organism>